<reference evidence="2" key="3">
    <citation type="submission" date="2015-04" db="UniProtKB">
        <authorList>
            <consortium name="EnsemblPlants"/>
        </authorList>
    </citation>
    <scope>IDENTIFICATION</scope>
</reference>
<feature type="region of interest" description="Disordered" evidence="1">
    <location>
        <begin position="29"/>
        <end position="64"/>
    </location>
</feature>
<reference evidence="2 3" key="1">
    <citation type="submission" date="2012-08" db="EMBL/GenBank/DDBJ databases">
        <title>Oryza genome evolution.</title>
        <authorList>
            <person name="Wing R.A."/>
        </authorList>
    </citation>
    <scope>NUCLEOTIDE SEQUENCE</scope>
</reference>
<evidence type="ECO:0000313" key="3">
    <source>
        <dbReference type="Proteomes" id="UP000032180"/>
    </source>
</evidence>
<reference evidence="3" key="2">
    <citation type="submission" date="2013-12" db="EMBL/GenBank/DDBJ databases">
        <authorList>
            <person name="Yu Y."/>
            <person name="Lee S."/>
            <person name="de Baynast K."/>
            <person name="Wissotski M."/>
            <person name="Liu L."/>
            <person name="Talag J."/>
            <person name="Goicoechea J."/>
            <person name="Angelova A."/>
            <person name="Jetty R."/>
            <person name="Kudrna D."/>
            <person name="Golser W."/>
            <person name="Rivera L."/>
            <person name="Zhang J."/>
            <person name="Wing R."/>
        </authorList>
    </citation>
    <scope>NUCLEOTIDE SEQUENCE</scope>
</reference>
<evidence type="ECO:0000256" key="1">
    <source>
        <dbReference type="SAM" id="MobiDB-lite"/>
    </source>
</evidence>
<dbReference type="EnsemblPlants" id="LPERR07G08700.1">
    <property type="protein sequence ID" value="LPERR07G08700.1"/>
    <property type="gene ID" value="LPERR07G08700"/>
</dbReference>
<name>A0A0D9WXN0_9ORYZ</name>
<dbReference type="Proteomes" id="UP000032180">
    <property type="component" value="Chromosome 7"/>
</dbReference>
<evidence type="ECO:0000313" key="2">
    <source>
        <dbReference type="EnsemblPlants" id="LPERR07G08700.1"/>
    </source>
</evidence>
<protein>
    <submittedName>
        <fullName evidence="2">Uncharacterized protein</fullName>
    </submittedName>
</protein>
<organism evidence="2 3">
    <name type="scientific">Leersia perrieri</name>
    <dbReference type="NCBI Taxonomy" id="77586"/>
    <lineage>
        <taxon>Eukaryota</taxon>
        <taxon>Viridiplantae</taxon>
        <taxon>Streptophyta</taxon>
        <taxon>Embryophyta</taxon>
        <taxon>Tracheophyta</taxon>
        <taxon>Spermatophyta</taxon>
        <taxon>Magnoliopsida</taxon>
        <taxon>Liliopsida</taxon>
        <taxon>Poales</taxon>
        <taxon>Poaceae</taxon>
        <taxon>BOP clade</taxon>
        <taxon>Oryzoideae</taxon>
        <taxon>Oryzeae</taxon>
        <taxon>Oryzinae</taxon>
        <taxon>Leersia</taxon>
    </lineage>
</organism>
<feature type="compositionally biased region" description="Basic residues" evidence="1">
    <location>
        <begin position="43"/>
        <end position="55"/>
    </location>
</feature>
<accession>A0A0D9WXN0</accession>
<dbReference type="HOGENOM" id="CLU_2162055_0_0_1"/>
<keyword evidence="3" id="KW-1185">Reference proteome</keyword>
<sequence length="111" mass="12071">MARQGPVANIDDSAALAAAASCCSHCRTRATSAPSCRTPPRLWPRRHRPPHRPQRVRPGIPLTGHRLRPVVPIHESIAEEEDEGVEPDTVSCFFTLEAACEAPFRGPGITT</sequence>
<dbReference type="Gramene" id="LPERR07G08700.1">
    <property type="protein sequence ID" value="LPERR07G08700.1"/>
    <property type="gene ID" value="LPERR07G08700"/>
</dbReference>
<proteinExistence type="predicted"/>
<dbReference type="AlphaFoldDB" id="A0A0D9WXN0"/>